<dbReference type="AlphaFoldDB" id="A0A363NTL4"/>
<dbReference type="InterPro" id="IPR047727">
    <property type="entry name" value="Sce7725-like"/>
</dbReference>
<comment type="caution">
    <text evidence="1">The sequence shown here is derived from an EMBL/GenBank/DDBJ whole genome shotgun (WGS) entry which is preliminary data.</text>
</comment>
<organism evidence="1 2">
    <name type="scientific">Sphingobacterium athyrii</name>
    <dbReference type="NCBI Taxonomy" id="2152717"/>
    <lineage>
        <taxon>Bacteria</taxon>
        <taxon>Pseudomonadati</taxon>
        <taxon>Bacteroidota</taxon>
        <taxon>Sphingobacteriia</taxon>
        <taxon>Sphingobacteriales</taxon>
        <taxon>Sphingobacteriaceae</taxon>
        <taxon>Sphingobacterium</taxon>
    </lineage>
</organism>
<dbReference type="Proteomes" id="UP000250831">
    <property type="component" value="Unassembled WGS sequence"/>
</dbReference>
<reference evidence="1 2" key="1">
    <citation type="submission" date="2018-04" db="EMBL/GenBank/DDBJ databases">
        <title>Sphingobacterium sp. M46 Genome.</title>
        <authorList>
            <person name="Cheng J."/>
            <person name="Li Y."/>
        </authorList>
    </citation>
    <scope>NUCLEOTIDE SEQUENCE [LARGE SCALE GENOMIC DNA]</scope>
    <source>
        <strain evidence="1 2">M46</strain>
    </source>
</reference>
<name>A0A363NTL4_9SPHI</name>
<gene>
    <name evidence="1" type="ORF">DCO56_12140</name>
</gene>
<accession>A0A363NTL4</accession>
<evidence type="ECO:0000313" key="1">
    <source>
        <dbReference type="EMBL" id="PUV24114.1"/>
    </source>
</evidence>
<keyword evidence="2" id="KW-1185">Reference proteome</keyword>
<dbReference type="OrthoDB" id="8910160at2"/>
<dbReference type="EMBL" id="QCXX01000003">
    <property type="protein sequence ID" value="PUV24114.1"/>
    <property type="molecule type" value="Genomic_DNA"/>
</dbReference>
<proteinExistence type="predicted"/>
<sequence length="312" mass="35349">MYFPYLRGKQFELIALRELVGLPLNPERIIPIIEPVKKNVSSLKTALKALSGAEIRVQLVVNAEHGELKGDSESIFTLIEELKDLGVTSIIPTYLIKTDRDSFFAQESIRQRGFSDSGYALVHLNKTNDIQSLSDFTKNTACLYNTIHINNLFGLKRKYDNRALLSDNFNKLTKNTDYIAIKEEVFSTDYLYFPDEGCIAFSDYQTIGSSYSEGGGPAYAVAIHLTYKLEGDEDIRIAHFVSKSNDDASDPARKYFEALEDLIQFVDEKNIPDTIALREFRRHYQQQSFSGLGVVKKLSIMHHIELIQGLIS</sequence>
<protein>
    <recommendedName>
        <fullName evidence="3">Sce7725 family protein</fullName>
    </recommendedName>
</protein>
<dbReference type="NCBIfam" id="NF033831">
    <property type="entry name" value="sce7725_fam"/>
    <property type="match status" value="1"/>
</dbReference>
<evidence type="ECO:0008006" key="3">
    <source>
        <dbReference type="Google" id="ProtNLM"/>
    </source>
</evidence>
<dbReference type="RefSeq" id="WP_108634042.1">
    <property type="nucleotide sequence ID" value="NZ_QCXX01000003.1"/>
</dbReference>
<evidence type="ECO:0000313" key="2">
    <source>
        <dbReference type="Proteomes" id="UP000250831"/>
    </source>
</evidence>